<gene>
    <name evidence="1" type="ORF">APZ42_010255</name>
</gene>
<name>A0A164DHB9_9CRUS</name>
<comment type="caution">
    <text evidence="1">The sequence shown here is derived from an EMBL/GenBank/DDBJ whole genome shotgun (WGS) entry which is preliminary data.</text>
</comment>
<dbReference type="AlphaFoldDB" id="A0A164DHB9"/>
<protein>
    <submittedName>
        <fullName evidence="1">Uncharacterized protein</fullName>
    </submittedName>
</protein>
<keyword evidence="2" id="KW-1185">Reference proteome</keyword>
<reference evidence="1 2" key="1">
    <citation type="submission" date="2016-03" db="EMBL/GenBank/DDBJ databases">
        <title>EvidentialGene: Evidence-directed Construction of Genes on Genomes.</title>
        <authorList>
            <person name="Gilbert D.G."/>
            <person name="Choi J.-H."/>
            <person name="Mockaitis K."/>
            <person name="Colbourne J."/>
            <person name="Pfrender M."/>
        </authorList>
    </citation>
    <scope>NUCLEOTIDE SEQUENCE [LARGE SCALE GENOMIC DNA]</scope>
    <source>
        <strain evidence="1 2">Xinb3</strain>
        <tissue evidence="1">Complete organism</tissue>
    </source>
</reference>
<evidence type="ECO:0000313" key="2">
    <source>
        <dbReference type="Proteomes" id="UP000076858"/>
    </source>
</evidence>
<accession>A0A164DHB9</accession>
<dbReference type="Proteomes" id="UP000076858">
    <property type="component" value="Unassembled WGS sequence"/>
</dbReference>
<dbReference type="EMBL" id="LRGB01027223">
    <property type="protein sequence ID" value="KZR95778.1"/>
    <property type="molecule type" value="Genomic_DNA"/>
</dbReference>
<evidence type="ECO:0000313" key="1">
    <source>
        <dbReference type="EMBL" id="KZR95778.1"/>
    </source>
</evidence>
<organism evidence="1 2">
    <name type="scientific">Daphnia magna</name>
    <dbReference type="NCBI Taxonomy" id="35525"/>
    <lineage>
        <taxon>Eukaryota</taxon>
        <taxon>Metazoa</taxon>
        <taxon>Ecdysozoa</taxon>
        <taxon>Arthropoda</taxon>
        <taxon>Crustacea</taxon>
        <taxon>Branchiopoda</taxon>
        <taxon>Diplostraca</taxon>
        <taxon>Cladocera</taxon>
        <taxon>Anomopoda</taxon>
        <taxon>Daphniidae</taxon>
        <taxon>Daphnia</taxon>
    </lineage>
</organism>
<sequence length="47" mass="5504">MSTCLQPSHASLIHKRYEPHFLKKSVTLQCPKIDHSMARRMKERKGP</sequence>
<proteinExistence type="predicted"/>